<comment type="subunit">
    <text evidence="1">Heterotrimer of A, B and C subunits.</text>
</comment>
<proteinExistence type="inferred from homology"/>
<evidence type="ECO:0000256" key="1">
    <source>
        <dbReference type="HAMAP-Rule" id="MF_00122"/>
    </source>
</evidence>
<accession>A0A2R8F9U5</accession>
<comment type="similarity">
    <text evidence="1">Belongs to the GatC family.</text>
</comment>
<keyword evidence="1" id="KW-0436">Ligase</keyword>
<dbReference type="InterPro" id="IPR003837">
    <property type="entry name" value="GatC"/>
</dbReference>
<evidence type="ECO:0000313" key="2">
    <source>
        <dbReference type="EMBL" id="SPN73193.1"/>
    </source>
</evidence>
<organism evidence="2 3">
    <name type="scientific">Chlamydia serpentis</name>
    <dbReference type="NCBI Taxonomy" id="1967782"/>
    <lineage>
        <taxon>Bacteria</taxon>
        <taxon>Pseudomonadati</taxon>
        <taxon>Chlamydiota</taxon>
        <taxon>Chlamydiia</taxon>
        <taxon>Chlamydiales</taxon>
        <taxon>Chlamydiaceae</taxon>
        <taxon>Chlamydia/Chlamydophila group</taxon>
        <taxon>Chlamydia</taxon>
    </lineage>
</organism>
<dbReference type="Pfam" id="PF02686">
    <property type="entry name" value="GatC"/>
    <property type="match status" value="1"/>
</dbReference>
<gene>
    <name evidence="1 2" type="primary">gatC</name>
    <name evidence="2" type="ORF">C10C_0002</name>
</gene>
<dbReference type="NCBIfam" id="TIGR00135">
    <property type="entry name" value="gatC"/>
    <property type="match status" value="1"/>
</dbReference>
<dbReference type="GO" id="GO:0016740">
    <property type="term" value="F:transferase activity"/>
    <property type="evidence" value="ECO:0007669"/>
    <property type="project" value="UniProtKB-KW"/>
</dbReference>
<dbReference type="GO" id="GO:0005524">
    <property type="term" value="F:ATP binding"/>
    <property type="evidence" value="ECO:0007669"/>
    <property type="project" value="UniProtKB-KW"/>
</dbReference>
<keyword evidence="2" id="KW-0808">Transferase</keyword>
<comment type="catalytic activity">
    <reaction evidence="1">
        <text>L-aspartyl-tRNA(Asn) + L-glutamine + ATP + H2O = L-asparaginyl-tRNA(Asn) + L-glutamate + ADP + phosphate + 2 H(+)</text>
        <dbReference type="Rhea" id="RHEA:14513"/>
        <dbReference type="Rhea" id="RHEA-COMP:9674"/>
        <dbReference type="Rhea" id="RHEA-COMP:9677"/>
        <dbReference type="ChEBI" id="CHEBI:15377"/>
        <dbReference type="ChEBI" id="CHEBI:15378"/>
        <dbReference type="ChEBI" id="CHEBI:29985"/>
        <dbReference type="ChEBI" id="CHEBI:30616"/>
        <dbReference type="ChEBI" id="CHEBI:43474"/>
        <dbReference type="ChEBI" id="CHEBI:58359"/>
        <dbReference type="ChEBI" id="CHEBI:78515"/>
        <dbReference type="ChEBI" id="CHEBI:78516"/>
        <dbReference type="ChEBI" id="CHEBI:456216"/>
    </reaction>
</comment>
<evidence type="ECO:0000313" key="3">
    <source>
        <dbReference type="Proteomes" id="UP000244926"/>
    </source>
</evidence>
<reference evidence="3" key="1">
    <citation type="submission" date="2017-11" db="EMBL/GenBank/DDBJ databases">
        <authorList>
            <person name="Seth-Smith MB H."/>
        </authorList>
    </citation>
    <scope>NUCLEOTIDE SEQUENCE [LARGE SCALE GENOMIC DNA]</scope>
</reference>
<dbReference type="GO" id="GO:0006412">
    <property type="term" value="P:translation"/>
    <property type="evidence" value="ECO:0007669"/>
    <property type="project" value="UniProtKB-UniRule"/>
</dbReference>
<dbReference type="EMBL" id="LT993738">
    <property type="protein sequence ID" value="SPN73193.1"/>
    <property type="molecule type" value="Genomic_DNA"/>
</dbReference>
<dbReference type="HAMAP" id="MF_00122">
    <property type="entry name" value="GatC"/>
    <property type="match status" value="1"/>
</dbReference>
<comment type="catalytic activity">
    <reaction evidence="1">
        <text>L-glutamyl-tRNA(Gln) + L-glutamine + ATP + H2O = L-glutaminyl-tRNA(Gln) + L-glutamate + ADP + phosphate + H(+)</text>
        <dbReference type="Rhea" id="RHEA:17521"/>
        <dbReference type="Rhea" id="RHEA-COMP:9681"/>
        <dbReference type="Rhea" id="RHEA-COMP:9684"/>
        <dbReference type="ChEBI" id="CHEBI:15377"/>
        <dbReference type="ChEBI" id="CHEBI:15378"/>
        <dbReference type="ChEBI" id="CHEBI:29985"/>
        <dbReference type="ChEBI" id="CHEBI:30616"/>
        <dbReference type="ChEBI" id="CHEBI:43474"/>
        <dbReference type="ChEBI" id="CHEBI:58359"/>
        <dbReference type="ChEBI" id="CHEBI:78520"/>
        <dbReference type="ChEBI" id="CHEBI:78521"/>
        <dbReference type="ChEBI" id="CHEBI:456216"/>
    </reaction>
</comment>
<dbReference type="InterPro" id="IPR036113">
    <property type="entry name" value="Asp/Glu-ADT_sf_sub_c"/>
</dbReference>
<name>A0A2R8F9U5_9CHLA</name>
<keyword evidence="1" id="KW-0547">Nucleotide-binding</keyword>
<sequence>MEQFHLDREEILLLAKASALKLSEELIQEYQTSLSAVIASMKEALSIDIEDVTSEPLLTHVVSLEDLREDAVIPDFTRQEFLSNVPESLGGLVKVPAVIK</sequence>
<dbReference type="SUPFAM" id="SSF141000">
    <property type="entry name" value="Glu-tRNAGln amidotransferase C subunit"/>
    <property type="match status" value="1"/>
</dbReference>
<protein>
    <recommendedName>
        <fullName evidence="1">Aspartyl/glutamyl-tRNA(Asn/Gln) amidotransferase subunit C</fullName>
        <shortName evidence="1">Asp/Glu-ADT subunit C</shortName>
        <ecNumber evidence="1">6.3.5.-</ecNumber>
    </recommendedName>
</protein>
<comment type="function">
    <text evidence="1">Allows the formation of correctly charged Asn-tRNA(Asn) or Gln-tRNA(Gln) through the transamidation of misacylated Asp-tRNA(Asn) or Glu-tRNA(Gln) in organisms which lack either or both of asparaginyl-tRNA or glutaminyl-tRNA synthetases. The reaction takes place in the presence of glutamine and ATP through an activated phospho-Asp-tRNA(Asn) or phospho-Glu-tRNA(Gln).</text>
</comment>
<keyword evidence="3" id="KW-1185">Reference proteome</keyword>
<dbReference type="GO" id="GO:0050567">
    <property type="term" value="F:glutaminyl-tRNA synthase (glutamine-hydrolyzing) activity"/>
    <property type="evidence" value="ECO:0007669"/>
    <property type="project" value="UniProtKB-UniRule"/>
</dbReference>
<dbReference type="GO" id="GO:0050566">
    <property type="term" value="F:asparaginyl-tRNA synthase (glutamine-hydrolyzing) activity"/>
    <property type="evidence" value="ECO:0007669"/>
    <property type="project" value="RHEA"/>
</dbReference>
<dbReference type="OrthoDB" id="18187at2"/>
<dbReference type="GO" id="GO:0006450">
    <property type="term" value="P:regulation of translational fidelity"/>
    <property type="evidence" value="ECO:0007669"/>
    <property type="project" value="InterPro"/>
</dbReference>
<dbReference type="AlphaFoldDB" id="A0A2R8F9U5"/>
<dbReference type="RefSeq" id="WP_108896188.1">
    <property type="nucleotide sequence ID" value="NZ_LT993738.1"/>
</dbReference>
<keyword evidence="1" id="KW-0067">ATP-binding</keyword>
<dbReference type="Proteomes" id="UP000244926">
    <property type="component" value="Chromosome I"/>
</dbReference>
<dbReference type="EC" id="6.3.5.-" evidence="1"/>
<keyword evidence="1" id="KW-0648">Protein biosynthesis</keyword>
<dbReference type="KEGG" id="csee:C10C_0002"/>